<dbReference type="Proteomes" id="UP000318717">
    <property type="component" value="Unassembled WGS sequence"/>
</dbReference>
<dbReference type="PROSITE" id="PS50931">
    <property type="entry name" value="HTH_LYSR"/>
    <property type="match status" value="1"/>
</dbReference>
<dbReference type="AlphaFoldDB" id="A0A4Y3HRN0"/>
<evidence type="ECO:0000256" key="3">
    <source>
        <dbReference type="ARBA" id="ARBA00023125"/>
    </source>
</evidence>
<evidence type="ECO:0000256" key="4">
    <source>
        <dbReference type="ARBA" id="ARBA00023163"/>
    </source>
</evidence>
<comment type="caution">
    <text evidence="6">The sequence shown here is derived from an EMBL/GenBank/DDBJ whole genome shotgun (WGS) entry which is preliminary data.</text>
</comment>
<comment type="similarity">
    <text evidence="1">Belongs to the LysR transcriptional regulatory family.</text>
</comment>
<evidence type="ECO:0000256" key="2">
    <source>
        <dbReference type="ARBA" id="ARBA00023015"/>
    </source>
</evidence>
<gene>
    <name evidence="6" type="ORF">VIN01S_02260</name>
</gene>
<dbReference type="GO" id="GO:0000976">
    <property type="term" value="F:transcription cis-regulatory region binding"/>
    <property type="evidence" value="ECO:0007669"/>
    <property type="project" value="TreeGrafter"/>
</dbReference>
<dbReference type="InterPro" id="IPR036388">
    <property type="entry name" value="WH-like_DNA-bd_sf"/>
</dbReference>
<name>A0A4Y3HRN0_9VIBR</name>
<feature type="domain" description="HTH lysR-type" evidence="5">
    <location>
        <begin position="2"/>
        <end position="59"/>
    </location>
</feature>
<dbReference type="FunFam" id="1.10.10.10:FF:000001">
    <property type="entry name" value="LysR family transcriptional regulator"/>
    <property type="match status" value="1"/>
</dbReference>
<evidence type="ECO:0000313" key="6">
    <source>
        <dbReference type="EMBL" id="GEA49422.1"/>
    </source>
</evidence>
<sequence>MINLDYLLAFVTAADKGSFSAAGRHIGKSQSTISVSVSNLELDLGVSLFDRTGKYPVLTQEGEHLYEQAKVLMRQADRIENYTSGVRDQVENSLVIGLDPLVPFSLIETPLEKISQKFPFTQIQIKKEKSDGLFTQLNDDKVDFVLHLTEDAIPDYYEFACIHQLEWTCVCSPDSEFADLEIVNNDLLTTERQIICTSLYEHKVLGSVGTLSQSVWLAHDQDDMIRMVEQGIGWAVLPTIMLQERVALGTLVEFTPEYVKSNQSYGVDLVWKTNDSLGPVAHYLRELLFTG</sequence>
<dbReference type="Gene3D" id="3.40.190.290">
    <property type="match status" value="1"/>
</dbReference>
<dbReference type="EMBL" id="BJLF01000001">
    <property type="protein sequence ID" value="GEA49422.1"/>
    <property type="molecule type" value="Genomic_DNA"/>
</dbReference>
<dbReference type="SUPFAM" id="SSF53850">
    <property type="entry name" value="Periplasmic binding protein-like II"/>
    <property type="match status" value="1"/>
</dbReference>
<dbReference type="Pfam" id="PF00126">
    <property type="entry name" value="HTH_1"/>
    <property type="match status" value="1"/>
</dbReference>
<keyword evidence="4" id="KW-0804">Transcription</keyword>
<dbReference type="InterPro" id="IPR005119">
    <property type="entry name" value="LysR_subst-bd"/>
</dbReference>
<dbReference type="InterPro" id="IPR000847">
    <property type="entry name" value="LysR_HTH_N"/>
</dbReference>
<evidence type="ECO:0000256" key="1">
    <source>
        <dbReference type="ARBA" id="ARBA00009437"/>
    </source>
</evidence>
<dbReference type="CDD" id="cd05466">
    <property type="entry name" value="PBP2_LTTR_substrate"/>
    <property type="match status" value="1"/>
</dbReference>
<dbReference type="OrthoDB" id="196624at2"/>
<keyword evidence="2" id="KW-0805">Transcription regulation</keyword>
<dbReference type="SUPFAM" id="SSF46785">
    <property type="entry name" value="Winged helix' DNA-binding domain"/>
    <property type="match status" value="1"/>
</dbReference>
<dbReference type="InterPro" id="IPR036390">
    <property type="entry name" value="WH_DNA-bd_sf"/>
</dbReference>
<dbReference type="PANTHER" id="PTHR30126">
    <property type="entry name" value="HTH-TYPE TRANSCRIPTIONAL REGULATOR"/>
    <property type="match status" value="1"/>
</dbReference>
<dbReference type="PANTHER" id="PTHR30126:SF91">
    <property type="entry name" value="LYSR FAMILY TRANSCRIPTIONAL REGULATOR"/>
    <property type="match status" value="1"/>
</dbReference>
<proteinExistence type="inferred from homology"/>
<protein>
    <submittedName>
        <fullName evidence="6">Transcriptional regulator</fullName>
    </submittedName>
</protein>
<keyword evidence="7" id="KW-1185">Reference proteome</keyword>
<reference evidence="6 7" key="1">
    <citation type="submission" date="2019-06" db="EMBL/GenBank/DDBJ databases">
        <title>Whole genome shotgun sequence of Vibrio inusitatus NBRC 102082.</title>
        <authorList>
            <person name="Hosoyama A."/>
            <person name="Uohara A."/>
            <person name="Ohji S."/>
            <person name="Ichikawa N."/>
        </authorList>
    </citation>
    <scope>NUCLEOTIDE SEQUENCE [LARGE SCALE GENOMIC DNA]</scope>
    <source>
        <strain evidence="6 7">NBRC 102082</strain>
    </source>
</reference>
<dbReference type="GO" id="GO:0003700">
    <property type="term" value="F:DNA-binding transcription factor activity"/>
    <property type="evidence" value="ECO:0007669"/>
    <property type="project" value="InterPro"/>
</dbReference>
<evidence type="ECO:0000259" key="5">
    <source>
        <dbReference type="PROSITE" id="PS50931"/>
    </source>
</evidence>
<dbReference type="PRINTS" id="PR00039">
    <property type="entry name" value="HTHLYSR"/>
</dbReference>
<dbReference type="RefSeq" id="WP_141343781.1">
    <property type="nucleotide sequence ID" value="NZ_BJLF01000001.1"/>
</dbReference>
<accession>A0A4Y3HRN0</accession>
<evidence type="ECO:0000313" key="7">
    <source>
        <dbReference type="Proteomes" id="UP000318717"/>
    </source>
</evidence>
<dbReference type="Pfam" id="PF03466">
    <property type="entry name" value="LysR_substrate"/>
    <property type="match status" value="1"/>
</dbReference>
<dbReference type="Gene3D" id="1.10.10.10">
    <property type="entry name" value="Winged helix-like DNA-binding domain superfamily/Winged helix DNA-binding domain"/>
    <property type="match status" value="1"/>
</dbReference>
<organism evidence="6 7">
    <name type="scientific">Vibrio inusitatus NBRC 102082</name>
    <dbReference type="NCBI Taxonomy" id="1219070"/>
    <lineage>
        <taxon>Bacteria</taxon>
        <taxon>Pseudomonadati</taxon>
        <taxon>Pseudomonadota</taxon>
        <taxon>Gammaproteobacteria</taxon>
        <taxon>Vibrionales</taxon>
        <taxon>Vibrionaceae</taxon>
        <taxon>Vibrio</taxon>
    </lineage>
</organism>
<keyword evidence="3" id="KW-0238">DNA-binding</keyword>